<dbReference type="NCBIfam" id="TIGR03860">
    <property type="entry name" value="FMN_nitrolo"/>
    <property type="match status" value="1"/>
</dbReference>
<dbReference type="PANTHER" id="PTHR30011:SF16">
    <property type="entry name" value="C2H2 FINGER DOMAIN TRANSCRIPTION FACTOR (EUROFUNG)-RELATED"/>
    <property type="match status" value="1"/>
</dbReference>
<protein>
    <submittedName>
        <fullName evidence="8">Nitrilotriacetate monooxygenase component A</fullName>
        <ecNumber evidence="8">1.14.14.10</ecNumber>
    </submittedName>
</protein>
<accession>A0A231H5Q2</accession>
<dbReference type="PANTHER" id="PTHR30011">
    <property type="entry name" value="ALKANESULFONATE MONOOXYGENASE-RELATED"/>
    <property type="match status" value="1"/>
</dbReference>
<dbReference type="EMBL" id="NGAF01000007">
    <property type="protein sequence ID" value="OXR44191.1"/>
    <property type="molecule type" value="Genomic_DNA"/>
</dbReference>
<keyword evidence="2 6" id="KW-0288">FMN</keyword>
<dbReference type="InterPro" id="IPR011251">
    <property type="entry name" value="Luciferase-like_dom"/>
</dbReference>
<keyword evidence="1 6" id="KW-0285">Flavoprotein</keyword>
<keyword evidence="3 8" id="KW-0560">Oxidoreductase</keyword>
<organism evidence="8 9">
    <name type="scientific">Nocardia cerradoensis</name>
    <dbReference type="NCBI Taxonomy" id="85688"/>
    <lineage>
        <taxon>Bacteria</taxon>
        <taxon>Bacillati</taxon>
        <taxon>Actinomycetota</taxon>
        <taxon>Actinomycetes</taxon>
        <taxon>Mycobacteriales</taxon>
        <taxon>Nocardiaceae</taxon>
        <taxon>Nocardia</taxon>
    </lineage>
</organism>
<gene>
    <name evidence="8" type="primary">ntaA_6</name>
    <name evidence="8" type="ORF">B7C42_03751</name>
</gene>
<dbReference type="GO" id="GO:0018529">
    <property type="term" value="F:nitrilotriacetate monooxygenase activity"/>
    <property type="evidence" value="ECO:0007669"/>
    <property type="project" value="UniProtKB-EC"/>
</dbReference>
<evidence type="ECO:0000256" key="2">
    <source>
        <dbReference type="ARBA" id="ARBA00022643"/>
    </source>
</evidence>
<dbReference type="SUPFAM" id="SSF51679">
    <property type="entry name" value="Bacterial luciferase-like"/>
    <property type="match status" value="1"/>
</dbReference>
<evidence type="ECO:0000256" key="6">
    <source>
        <dbReference type="PIRSR" id="PIRSR000337-1"/>
    </source>
</evidence>
<dbReference type="Gene3D" id="3.20.20.30">
    <property type="entry name" value="Luciferase-like domain"/>
    <property type="match status" value="1"/>
</dbReference>
<keyword evidence="4 8" id="KW-0503">Monooxygenase</keyword>
<feature type="binding site" evidence="6">
    <location>
        <position position="50"/>
    </location>
    <ligand>
        <name>FMN</name>
        <dbReference type="ChEBI" id="CHEBI:58210"/>
    </ligand>
</feature>
<dbReference type="Pfam" id="PF00296">
    <property type="entry name" value="Bac_luciferase"/>
    <property type="match status" value="1"/>
</dbReference>
<keyword evidence="9" id="KW-1185">Reference proteome</keyword>
<dbReference type="Proteomes" id="UP000215506">
    <property type="component" value="Unassembled WGS sequence"/>
</dbReference>
<reference evidence="8 9" key="1">
    <citation type="submission" date="2017-07" db="EMBL/GenBank/DDBJ databases">
        <title>First draft Genome Sequence of Nocardia cerradoensis isolated from human infection.</title>
        <authorList>
            <person name="Carrasco G."/>
        </authorList>
    </citation>
    <scope>NUCLEOTIDE SEQUENCE [LARGE SCALE GENOMIC DNA]</scope>
    <source>
        <strain evidence="8 9">CNM20130759</strain>
    </source>
</reference>
<sequence>MSRYLHFTVNLIPGPLQASDGSHPFIDIDDFVRSAQLAEQVRLDSVFFADSQGIGPDGRSFAYLDPLVTLPALARETERIGLVATVSTTYTTPYALARAILSLDHISHGRAGWNIITTMEPTVARNFGLTQPPPRAERYRRAQEFAEVVEKLWVSWDDDVTATWDLRKLRRAPIDHHGEFFSVAGPLQLPRSRQGKPVIFQAGGSDDGIDTAARFADAVFSVGVDEDASRTYRERLNKEARSRRGDSAGVLVLPGIFLTVGSTDAEVQRLLHEAEQALEESETVHRFLSRFDLDPEAVNLDGPVPPEVAVTDSTRSIGFAQGGVDLARRHPDLTLRRFIVLGGGGHRRIFGTPESITDELIGWAERGAADGFTVFVESLPQFAEHIVPRLWERGVHRREYTGTTLRDHFGQTDG</sequence>
<evidence type="ECO:0000256" key="3">
    <source>
        <dbReference type="ARBA" id="ARBA00023002"/>
    </source>
</evidence>
<dbReference type="RefSeq" id="WP_039777490.1">
    <property type="nucleotide sequence ID" value="NZ_JAAXOR010000002.1"/>
</dbReference>
<evidence type="ECO:0000313" key="9">
    <source>
        <dbReference type="Proteomes" id="UP000215506"/>
    </source>
</evidence>
<dbReference type="PIRSF" id="PIRSF000337">
    <property type="entry name" value="NTA_MOA"/>
    <property type="match status" value="1"/>
</dbReference>
<evidence type="ECO:0000313" key="8">
    <source>
        <dbReference type="EMBL" id="OXR44191.1"/>
    </source>
</evidence>
<name>A0A231H5Q2_9NOCA</name>
<evidence type="ECO:0000259" key="7">
    <source>
        <dbReference type="Pfam" id="PF00296"/>
    </source>
</evidence>
<comment type="caution">
    <text evidence="8">The sequence shown here is derived from an EMBL/GenBank/DDBJ whole genome shotgun (WGS) entry which is preliminary data.</text>
</comment>
<feature type="binding site" evidence="6">
    <location>
        <position position="85"/>
    </location>
    <ligand>
        <name>FMN</name>
        <dbReference type="ChEBI" id="CHEBI:58210"/>
    </ligand>
</feature>
<evidence type="ECO:0000256" key="5">
    <source>
        <dbReference type="ARBA" id="ARBA00033748"/>
    </source>
</evidence>
<feature type="domain" description="Luciferase-like" evidence="7">
    <location>
        <begin position="19"/>
        <end position="368"/>
    </location>
</feature>
<dbReference type="InterPro" id="IPR051260">
    <property type="entry name" value="Diverse_substr_monoxygenases"/>
</dbReference>
<dbReference type="AlphaFoldDB" id="A0A231H5Q2"/>
<dbReference type="InterPro" id="IPR016215">
    <property type="entry name" value="NTA_MOA"/>
</dbReference>
<comment type="similarity">
    <text evidence="5">Belongs to the NtaA/SnaA/DszA monooxygenase family.</text>
</comment>
<feature type="binding site" evidence="6">
    <location>
        <position position="139"/>
    </location>
    <ligand>
        <name>FMN</name>
        <dbReference type="ChEBI" id="CHEBI:58210"/>
    </ligand>
</feature>
<dbReference type="InterPro" id="IPR036661">
    <property type="entry name" value="Luciferase-like_sf"/>
</dbReference>
<evidence type="ECO:0000256" key="1">
    <source>
        <dbReference type="ARBA" id="ARBA00022630"/>
    </source>
</evidence>
<proteinExistence type="inferred from homology"/>
<dbReference type="EC" id="1.14.14.10" evidence="8"/>
<feature type="binding site" evidence="6">
    <location>
        <position position="205"/>
    </location>
    <ligand>
        <name>FMN</name>
        <dbReference type="ChEBI" id="CHEBI:58210"/>
    </ligand>
</feature>
<evidence type="ECO:0000256" key="4">
    <source>
        <dbReference type="ARBA" id="ARBA00023033"/>
    </source>
</evidence>